<organism evidence="2 3">
    <name type="scientific">Micromonospora rifamycinica</name>
    <dbReference type="NCBI Taxonomy" id="291594"/>
    <lineage>
        <taxon>Bacteria</taxon>
        <taxon>Bacillati</taxon>
        <taxon>Actinomycetota</taxon>
        <taxon>Actinomycetes</taxon>
        <taxon>Micromonosporales</taxon>
        <taxon>Micromonosporaceae</taxon>
        <taxon>Micromonospora</taxon>
    </lineage>
</organism>
<dbReference type="Proteomes" id="UP000198226">
    <property type="component" value="Chromosome I"/>
</dbReference>
<dbReference type="RefSeq" id="WP_067300328.1">
    <property type="nucleotide sequence ID" value="NZ_LRMV01000001.1"/>
</dbReference>
<dbReference type="EMBL" id="LT607752">
    <property type="protein sequence ID" value="SCG67489.1"/>
    <property type="molecule type" value="Genomic_DNA"/>
</dbReference>
<dbReference type="AlphaFoldDB" id="A0A109IQ28"/>
<feature type="region of interest" description="Disordered" evidence="1">
    <location>
        <begin position="235"/>
        <end position="316"/>
    </location>
</feature>
<evidence type="ECO:0000256" key="1">
    <source>
        <dbReference type="SAM" id="MobiDB-lite"/>
    </source>
</evidence>
<evidence type="ECO:0000313" key="3">
    <source>
        <dbReference type="Proteomes" id="UP000198226"/>
    </source>
</evidence>
<gene>
    <name evidence="2" type="ORF">GA0070623_3275</name>
</gene>
<feature type="compositionally biased region" description="Basic residues" evidence="1">
    <location>
        <begin position="246"/>
        <end position="257"/>
    </location>
</feature>
<name>A0A109IQ28_9ACTN</name>
<dbReference type="OrthoDB" id="4553959at2"/>
<feature type="compositionally biased region" description="Basic and acidic residues" evidence="1">
    <location>
        <begin position="287"/>
        <end position="316"/>
    </location>
</feature>
<sequence>MTDQAPAIRRLLVAVDIEKYSTRTAPAQYQGQRRLLSIAQYACKRAQVHRVIPQESGDGRLMVFQPGVNEAAVVPALVLGFRHALYENNGDAGEFGRMRLRMAIVEGATAYAGNGFHGPAPILVGDLINAPRLKAALDEHRESDLALVVPNYLYADLISQNYPGLSREHFSPFPVELRHDQVERAWIHLPRSAPAPDPRAPKVRWDGMATAITVQGLFTAGQVYYQGHLTVNAGSVDDPPAGGTHSGHHQHGHHNHHGPGLGHAELPDELFDEHPEHDGSDVGGTGSEHDVSSHWYDHDHDHDDDHHQQHDDDQDQ</sequence>
<reference evidence="3" key="1">
    <citation type="submission" date="2016-06" db="EMBL/GenBank/DDBJ databases">
        <authorList>
            <person name="Varghese N."/>
            <person name="Submissions Spin"/>
        </authorList>
    </citation>
    <scope>NUCLEOTIDE SEQUENCE [LARGE SCALE GENOMIC DNA]</scope>
    <source>
        <strain evidence="3">DSM 44983</strain>
    </source>
</reference>
<evidence type="ECO:0000313" key="2">
    <source>
        <dbReference type="EMBL" id="SCG67489.1"/>
    </source>
</evidence>
<keyword evidence="3" id="KW-1185">Reference proteome</keyword>
<protein>
    <submittedName>
        <fullName evidence="2">Uncharacterized protein</fullName>
    </submittedName>
</protein>
<proteinExistence type="predicted"/>
<accession>A0A109IQ28</accession>